<dbReference type="OrthoDB" id="7443691at2759"/>
<feature type="region of interest" description="Disordered" evidence="1">
    <location>
        <begin position="209"/>
        <end position="242"/>
    </location>
</feature>
<reference evidence="3" key="2">
    <citation type="submission" date="2017-10" db="EMBL/GenBank/DDBJ databases">
        <title>Ladona fulva Genome sequencing and assembly.</title>
        <authorList>
            <person name="Murali S."/>
            <person name="Richards S."/>
            <person name="Bandaranaike D."/>
            <person name="Bellair M."/>
            <person name="Blankenburg K."/>
            <person name="Chao H."/>
            <person name="Dinh H."/>
            <person name="Doddapaneni H."/>
            <person name="Dugan-Rocha S."/>
            <person name="Elkadiri S."/>
            <person name="Gnanaolivu R."/>
            <person name="Hernandez B."/>
            <person name="Skinner E."/>
            <person name="Javaid M."/>
            <person name="Lee S."/>
            <person name="Li M."/>
            <person name="Ming W."/>
            <person name="Munidasa M."/>
            <person name="Muniz J."/>
            <person name="Nguyen L."/>
            <person name="Hughes D."/>
            <person name="Osuji N."/>
            <person name="Pu L.-L."/>
            <person name="Puazo M."/>
            <person name="Qu C."/>
            <person name="Quiroz J."/>
            <person name="Raj R."/>
            <person name="Weissenberger G."/>
            <person name="Xin Y."/>
            <person name="Zou X."/>
            <person name="Han Y."/>
            <person name="Worley K."/>
            <person name="Muzny D."/>
            <person name="Gibbs R."/>
        </authorList>
    </citation>
    <scope>NUCLEOTIDE SEQUENCE</scope>
    <source>
        <strain evidence="3">Sampled in the wild</strain>
    </source>
</reference>
<gene>
    <name evidence="3" type="ORF">J437_LFUL016924</name>
</gene>
<sequence>MALYASVRKEEVRKRWAGEGGEQVREGERRDGDLAGVCSILLVATVVAGMARAGFFAAPLPLLRTPRVYNIIVRSDGSLLPSAAYSLPLDHPIFHPSAPPKAAAAKDGDSEQPAPAESGTDAPATSSPAPHHPAPPALPITHVAVNFPGRAANSSSEHTVVATTLPFYSLYHPLAFPIPDPTPFIHPFGPHPGPYFFAPAVLPPGAAVERTAGGVPKAPAAAQPKEEEKEEAKEEKKEEAER</sequence>
<feature type="region of interest" description="Disordered" evidence="1">
    <location>
        <begin position="96"/>
        <end position="140"/>
    </location>
</feature>
<dbReference type="EMBL" id="KZ309355">
    <property type="protein sequence ID" value="KAG8238467.1"/>
    <property type="molecule type" value="Genomic_DNA"/>
</dbReference>
<feature type="transmembrane region" description="Helical" evidence="2">
    <location>
        <begin position="34"/>
        <end position="58"/>
    </location>
</feature>
<evidence type="ECO:0000256" key="1">
    <source>
        <dbReference type="SAM" id="MobiDB-lite"/>
    </source>
</evidence>
<accession>A0A8K0KPM2</accession>
<feature type="compositionally biased region" description="Basic and acidic residues" evidence="1">
    <location>
        <begin position="224"/>
        <end position="242"/>
    </location>
</feature>
<proteinExistence type="predicted"/>
<comment type="caution">
    <text evidence="3">The sequence shown here is derived from an EMBL/GenBank/DDBJ whole genome shotgun (WGS) entry which is preliminary data.</text>
</comment>
<keyword evidence="4" id="KW-1185">Reference proteome</keyword>
<protein>
    <submittedName>
        <fullName evidence="3">Uncharacterized protein</fullName>
    </submittedName>
</protein>
<reference evidence="3" key="1">
    <citation type="submission" date="2013-04" db="EMBL/GenBank/DDBJ databases">
        <authorList>
            <person name="Qu J."/>
            <person name="Murali S.C."/>
            <person name="Bandaranaike D."/>
            <person name="Bellair M."/>
            <person name="Blankenburg K."/>
            <person name="Chao H."/>
            <person name="Dinh H."/>
            <person name="Doddapaneni H."/>
            <person name="Downs B."/>
            <person name="Dugan-Rocha S."/>
            <person name="Elkadiri S."/>
            <person name="Gnanaolivu R.D."/>
            <person name="Hernandez B."/>
            <person name="Javaid M."/>
            <person name="Jayaseelan J.C."/>
            <person name="Lee S."/>
            <person name="Li M."/>
            <person name="Ming W."/>
            <person name="Munidasa M."/>
            <person name="Muniz J."/>
            <person name="Nguyen L."/>
            <person name="Ongeri F."/>
            <person name="Osuji N."/>
            <person name="Pu L.-L."/>
            <person name="Puazo M."/>
            <person name="Qu C."/>
            <person name="Quiroz J."/>
            <person name="Raj R."/>
            <person name="Weissenberger G."/>
            <person name="Xin Y."/>
            <person name="Zou X."/>
            <person name="Han Y."/>
            <person name="Richards S."/>
            <person name="Worley K."/>
            <person name="Muzny D."/>
            <person name="Gibbs R."/>
        </authorList>
    </citation>
    <scope>NUCLEOTIDE SEQUENCE</scope>
    <source>
        <strain evidence="3">Sampled in the wild</strain>
    </source>
</reference>
<evidence type="ECO:0000256" key="2">
    <source>
        <dbReference type="SAM" id="Phobius"/>
    </source>
</evidence>
<keyword evidence="2" id="KW-0472">Membrane</keyword>
<dbReference type="Proteomes" id="UP000792457">
    <property type="component" value="Unassembled WGS sequence"/>
</dbReference>
<evidence type="ECO:0000313" key="3">
    <source>
        <dbReference type="EMBL" id="KAG8238467.1"/>
    </source>
</evidence>
<evidence type="ECO:0000313" key="4">
    <source>
        <dbReference type="Proteomes" id="UP000792457"/>
    </source>
</evidence>
<organism evidence="3 4">
    <name type="scientific">Ladona fulva</name>
    <name type="common">Scarce chaser dragonfly</name>
    <name type="synonym">Libellula fulva</name>
    <dbReference type="NCBI Taxonomy" id="123851"/>
    <lineage>
        <taxon>Eukaryota</taxon>
        <taxon>Metazoa</taxon>
        <taxon>Ecdysozoa</taxon>
        <taxon>Arthropoda</taxon>
        <taxon>Hexapoda</taxon>
        <taxon>Insecta</taxon>
        <taxon>Pterygota</taxon>
        <taxon>Palaeoptera</taxon>
        <taxon>Odonata</taxon>
        <taxon>Epiprocta</taxon>
        <taxon>Anisoptera</taxon>
        <taxon>Libelluloidea</taxon>
        <taxon>Libellulidae</taxon>
        <taxon>Ladona</taxon>
    </lineage>
</organism>
<dbReference type="AlphaFoldDB" id="A0A8K0KPM2"/>
<keyword evidence="2" id="KW-1133">Transmembrane helix</keyword>
<keyword evidence="2" id="KW-0812">Transmembrane</keyword>
<name>A0A8K0KPM2_LADFU</name>